<organism evidence="1 2">
    <name type="scientific">Demequina zhanjiangensis</name>
    <dbReference type="NCBI Taxonomy" id="3051659"/>
    <lineage>
        <taxon>Bacteria</taxon>
        <taxon>Bacillati</taxon>
        <taxon>Actinomycetota</taxon>
        <taxon>Actinomycetes</taxon>
        <taxon>Micrococcales</taxon>
        <taxon>Demequinaceae</taxon>
        <taxon>Demequina</taxon>
    </lineage>
</organism>
<accession>A0ABT8FXR5</accession>
<evidence type="ECO:0000313" key="2">
    <source>
        <dbReference type="Proteomes" id="UP001172738"/>
    </source>
</evidence>
<keyword evidence="2" id="KW-1185">Reference proteome</keyword>
<protein>
    <submittedName>
        <fullName evidence="1">Uncharacterized protein</fullName>
    </submittedName>
</protein>
<sequence>MRVYIPATVGQLREIASGSWEPGRGFAATERMLEIAPQLDPDEVAEEVIHAAAMHSALGLGSPLRVVVVVDHPRSDVGAAAGAEDHPAAVSVEGRIRLDSIACLFVDEPGAEPDVAGAVAADEAALDRLSERDLLWYDVSEIDGISLT</sequence>
<dbReference type="EMBL" id="JAUHPV010000001">
    <property type="protein sequence ID" value="MDN4471700.1"/>
    <property type="molecule type" value="Genomic_DNA"/>
</dbReference>
<dbReference type="Pfam" id="PF21853">
    <property type="entry name" value="DUF6912"/>
    <property type="match status" value="1"/>
</dbReference>
<reference evidence="1" key="1">
    <citation type="submission" date="2023-06" db="EMBL/GenBank/DDBJ databases">
        <title>SYSU T00b26.</title>
        <authorList>
            <person name="Gao L."/>
            <person name="Fang B.-Z."/>
            <person name="Li W.-J."/>
        </authorList>
    </citation>
    <scope>NUCLEOTIDE SEQUENCE</scope>
    <source>
        <strain evidence="1">SYSU T00b26</strain>
    </source>
</reference>
<dbReference type="RefSeq" id="WP_301125575.1">
    <property type="nucleotide sequence ID" value="NZ_JAUHPV010000001.1"/>
</dbReference>
<gene>
    <name evidence="1" type="ORF">QQX04_01685</name>
</gene>
<dbReference type="InterPro" id="IPR054206">
    <property type="entry name" value="DUF6912"/>
</dbReference>
<proteinExistence type="predicted"/>
<dbReference type="Proteomes" id="UP001172738">
    <property type="component" value="Unassembled WGS sequence"/>
</dbReference>
<comment type="caution">
    <text evidence="1">The sequence shown here is derived from an EMBL/GenBank/DDBJ whole genome shotgun (WGS) entry which is preliminary data.</text>
</comment>
<name>A0ABT8FXR5_9MICO</name>
<evidence type="ECO:0000313" key="1">
    <source>
        <dbReference type="EMBL" id="MDN4471700.1"/>
    </source>
</evidence>